<protein>
    <submittedName>
        <fullName evidence="4">Peridinin-chlorophyll a-binding protein, chloroplastic</fullName>
    </submittedName>
</protein>
<gene>
    <name evidence="2" type="ORF">C1SCF055_LOCUS15846</name>
</gene>
<feature type="transmembrane region" description="Helical" evidence="1">
    <location>
        <begin position="170"/>
        <end position="190"/>
    </location>
</feature>
<evidence type="ECO:0000256" key="1">
    <source>
        <dbReference type="SAM" id="Phobius"/>
    </source>
</evidence>
<keyword evidence="1" id="KW-0812">Transmembrane</keyword>
<evidence type="ECO:0000313" key="5">
    <source>
        <dbReference type="Proteomes" id="UP001152797"/>
    </source>
</evidence>
<name>A0A9P1CBY3_9DINO</name>
<keyword evidence="1" id="KW-1133">Transmembrane helix</keyword>
<dbReference type="AlphaFoldDB" id="A0A9P1CBY3"/>
<evidence type="ECO:0000313" key="3">
    <source>
        <dbReference type="EMBL" id="CAL1142095.1"/>
    </source>
</evidence>
<feature type="transmembrane region" description="Helical" evidence="1">
    <location>
        <begin position="252"/>
        <end position="273"/>
    </location>
</feature>
<evidence type="ECO:0000313" key="4">
    <source>
        <dbReference type="EMBL" id="CAL4776032.1"/>
    </source>
</evidence>
<proteinExistence type="predicted"/>
<feature type="transmembrane region" description="Helical" evidence="1">
    <location>
        <begin position="219"/>
        <end position="240"/>
    </location>
</feature>
<feature type="transmembrane region" description="Helical" evidence="1">
    <location>
        <begin position="36"/>
        <end position="57"/>
    </location>
</feature>
<reference evidence="3" key="2">
    <citation type="submission" date="2024-04" db="EMBL/GenBank/DDBJ databases">
        <authorList>
            <person name="Chen Y."/>
            <person name="Shah S."/>
            <person name="Dougan E. K."/>
            <person name="Thang M."/>
            <person name="Chan C."/>
        </authorList>
    </citation>
    <scope>NUCLEOTIDE SEQUENCE [LARGE SCALE GENOMIC DNA]</scope>
</reference>
<accession>A0A9P1CBY3</accession>
<dbReference type="Proteomes" id="UP001152797">
    <property type="component" value="Unassembled WGS sequence"/>
</dbReference>
<dbReference type="EMBL" id="CAMXCT020001294">
    <property type="protein sequence ID" value="CAL1142095.1"/>
    <property type="molecule type" value="Genomic_DNA"/>
</dbReference>
<keyword evidence="1" id="KW-0472">Membrane</keyword>
<dbReference type="OrthoDB" id="433894at2759"/>
<reference evidence="2" key="1">
    <citation type="submission" date="2022-10" db="EMBL/GenBank/DDBJ databases">
        <authorList>
            <person name="Chen Y."/>
            <person name="Dougan E. K."/>
            <person name="Chan C."/>
            <person name="Rhodes N."/>
            <person name="Thang M."/>
        </authorList>
    </citation>
    <scope>NUCLEOTIDE SEQUENCE</scope>
</reference>
<comment type="caution">
    <text evidence="2">The sequence shown here is derived from an EMBL/GenBank/DDBJ whole genome shotgun (WGS) entry which is preliminary data.</text>
</comment>
<dbReference type="EMBL" id="CAMXCT010001294">
    <property type="protein sequence ID" value="CAI3988720.1"/>
    <property type="molecule type" value="Genomic_DNA"/>
</dbReference>
<keyword evidence="5" id="KW-1185">Reference proteome</keyword>
<sequence>MADADTTPTGSRNRARDTVFQLQHASRHYIDQSVSYLLLGVILGALGFIIAVIPLMLRGFSGTIGTSKLENSFLPATVSELVSKWDSVEARIFFGFELLAAFCILLSWYPFKLRNAGCIPAEGGCYLPVGPCTCINLSWANARQFFPPVGLVLVACVPSVQENDWDCEKLVLVVVHCVSAMLMFMSFLFAEAHALSLYSFYCAVQSIQPGTFQYKLRYLTWHLAFWPYLLFCLIQVYDLFSSLHPYVKITSFVLEVDAGLAMLANHYVIWYFAPERNWNPTSSIEMQNVDAA</sequence>
<dbReference type="EMBL" id="CAMXCT030001294">
    <property type="protein sequence ID" value="CAL4776032.1"/>
    <property type="molecule type" value="Genomic_DNA"/>
</dbReference>
<evidence type="ECO:0000313" key="2">
    <source>
        <dbReference type="EMBL" id="CAI3988720.1"/>
    </source>
</evidence>
<feature type="transmembrane region" description="Helical" evidence="1">
    <location>
        <begin position="92"/>
        <end position="111"/>
    </location>
</feature>
<organism evidence="2">
    <name type="scientific">Cladocopium goreaui</name>
    <dbReference type="NCBI Taxonomy" id="2562237"/>
    <lineage>
        <taxon>Eukaryota</taxon>
        <taxon>Sar</taxon>
        <taxon>Alveolata</taxon>
        <taxon>Dinophyceae</taxon>
        <taxon>Suessiales</taxon>
        <taxon>Symbiodiniaceae</taxon>
        <taxon>Cladocopium</taxon>
    </lineage>
</organism>